<dbReference type="AlphaFoldDB" id="A0A0F7SQB3"/>
<accession>A0A0F7SQB3</accession>
<organism evidence="1">
    <name type="scientific">Phaffia rhodozyma</name>
    <name type="common">Yeast</name>
    <name type="synonym">Xanthophyllomyces dendrorhous</name>
    <dbReference type="NCBI Taxonomy" id="264483"/>
    <lineage>
        <taxon>Eukaryota</taxon>
        <taxon>Fungi</taxon>
        <taxon>Dikarya</taxon>
        <taxon>Basidiomycota</taxon>
        <taxon>Agaricomycotina</taxon>
        <taxon>Tremellomycetes</taxon>
        <taxon>Cystofilobasidiales</taxon>
        <taxon>Mrakiaceae</taxon>
        <taxon>Phaffia</taxon>
    </lineage>
</organism>
<reference evidence="1" key="1">
    <citation type="submission" date="2014-08" db="EMBL/GenBank/DDBJ databases">
        <authorList>
            <person name="Sharma Rahul"/>
            <person name="Thines Marco"/>
        </authorList>
    </citation>
    <scope>NUCLEOTIDE SEQUENCE</scope>
</reference>
<protein>
    <submittedName>
        <fullName evidence="1">Uncharacterized protein</fullName>
    </submittedName>
</protein>
<name>A0A0F7SQB3_PHARH</name>
<proteinExistence type="predicted"/>
<sequence>MGRLGSKVGIRAWISIGSAGRDVCSGVGGVVDGGNIDDDDDDDDDVDDVLGNAIFGRDPLNGDVLNDDMLDGNALDVNPDTELVRMGEVVVDTDGITFWRSSCDALSSLLSL</sequence>
<evidence type="ECO:0000313" key="1">
    <source>
        <dbReference type="EMBL" id="CED83571.1"/>
    </source>
</evidence>
<dbReference type="EMBL" id="LN483157">
    <property type="protein sequence ID" value="CED83571.1"/>
    <property type="molecule type" value="Genomic_DNA"/>
</dbReference>